<dbReference type="EMBL" id="KY942060">
    <property type="protein sequence ID" value="ATL15447.1"/>
    <property type="molecule type" value="Genomic_DNA"/>
</dbReference>
<evidence type="ECO:0000256" key="1">
    <source>
        <dbReference type="ARBA" id="ARBA00002566"/>
    </source>
</evidence>
<name>A0A343KPX5_CALMS</name>
<evidence type="ECO:0000256" key="15">
    <source>
        <dbReference type="ARBA" id="ARBA00023128"/>
    </source>
</evidence>
<keyword evidence="11 20" id="KW-0249">Electron transport</keyword>
<dbReference type="GO" id="GO:0006122">
    <property type="term" value="P:mitochondrial electron transport, ubiquinol to cytochrome c"/>
    <property type="evidence" value="ECO:0007669"/>
    <property type="project" value="TreeGrafter"/>
</dbReference>
<feature type="transmembrane region" description="Helical" evidence="20">
    <location>
        <begin position="285"/>
        <end position="304"/>
    </location>
</feature>
<evidence type="ECO:0000256" key="2">
    <source>
        <dbReference type="ARBA" id="ARBA00004448"/>
    </source>
</evidence>
<keyword evidence="15 20" id="KW-0496">Mitochondrion</keyword>
<feature type="transmembrane region" description="Helical" evidence="20">
    <location>
        <begin position="78"/>
        <end position="99"/>
    </location>
</feature>
<feature type="binding site" evidence="18">
    <location>
        <position position="202"/>
    </location>
    <ligand>
        <name>a ubiquinone</name>
        <dbReference type="ChEBI" id="CHEBI:16389"/>
    </ligand>
</feature>
<evidence type="ECO:0000256" key="20">
    <source>
        <dbReference type="RuleBase" id="RU362117"/>
    </source>
</evidence>
<feature type="binding site" description="axial binding residue" evidence="19">
    <location>
        <position position="197"/>
    </location>
    <ligand>
        <name>heme b</name>
        <dbReference type="ChEBI" id="CHEBI:60344"/>
        <label>b566</label>
    </ligand>
    <ligandPart>
        <name>Fe</name>
        <dbReference type="ChEBI" id="CHEBI:18248"/>
    </ligandPart>
</feature>
<dbReference type="GO" id="GO:0016491">
    <property type="term" value="F:oxidoreductase activity"/>
    <property type="evidence" value="ECO:0007669"/>
    <property type="project" value="UniProtKB-UniRule"/>
</dbReference>
<evidence type="ECO:0000256" key="17">
    <source>
        <dbReference type="ARBA" id="ARBA00061233"/>
    </source>
</evidence>
<dbReference type="InterPro" id="IPR030689">
    <property type="entry name" value="Cytochrome_b"/>
</dbReference>
<evidence type="ECO:0000256" key="6">
    <source>
        <dbReference type="ARBA" id="ARBA00022617"/>
    </source>
</evidence>
<dbReference type="GO" id="GO:0008121">
    <property type="term" value="F:quinol-cytochrome-c reductase activity"/>
    <property type="evidence" value="ECO:0007669"/>
    <property type="project" value="InterPro"/>
</dbReference>
<dbReference type="GO" id="GO:0046872">
    <property type="term" value="F:metal ion binding"/>
    <property type="evidence" value="ECO:0007669"/>
    <property type="project" value="UniProtKB-UniRule"/>
</dbReference>
<comment type="cofactor">
    <cofactor evidence="20">
        <name>heme b</name>
        <dbReference type="ChEBI" id="CHEBI:60344"/>
    </cofactor>
    <text evidence="20">Binds 2 heme groups non-covalently.</text>
</comment>
<keyword evidence="8 20" id="KW-0812">Transmembrane</keyword>
<dbReference type="AlphaFoldDB" id="A0A343KPX5"/>
<keyword evidence="9 19" id="KW-0479">Metal-binding</keyword>
<dbReference type="Pfam" id="PF00033">
    <property type="entry name" value="Cytochrome_B"/>
    <property type="match status" value="1"/>
</dbReference>
<feature type="transmembrane region" description="Helical" evidence="20">
    <location>
        <begin position="347"/>
        <end position="365"/>
    </location>
</feature>
<evidence type="ECO:0000256" key="5">
    <source>
        <dbReference type="ARBA" id="ARBA00022448"/>
    </source>
</evidence>
<comment type="subunit">
    <text evidence="3">The main subunits of complex b-c1 are: cytochrome b, cytochrome c1 and the Rieske protein.</text>
</comment>
<evidence type="ECO:0000313" key="23">
    <source>
        <dbReference type="EMBL" id="ATL15447.1"/>
    </source>
</evidence>
<dbReference type="PANTHER" id="PTHR19271">
    <property type="entry name" value="CYTOCHROME B"/>
    <property type="match status" value="1"/>
</dbReference>
<feature type="transmembrane region" description="Helical" evidence="20">
    <location>
        <begin position="324"/>
        <end position="341"/>
    </location>
</feature>
<evidence type="ECO:0000256" key="18">
    <source>
        <dbReference type="PIRSR" id="PIRSR038885-1"/>
    </source>
</evidence>
<feature type="domain" description="Cytochrome b/b6 C-terminal region profile" evidence="22">
    <location>
        <begin position="211"/>
        <end position="378"/>
    </location>
</feature>
<feature type="binding site" description="axial binding residue" evidence="19">
    <location>
        <position position="183"/>
    </location>
    <ligand>
        <name>heme b</name>
        <dbReference type="ChEBI" id="CHEBI:60344"/>
        <label>b562</label>
    </ligand>
    <ligandPart>
        <name>Fe</name>
        <dbReference type="ChEBI" id="CHEBI:18248"/>
    </ligandPart>
</feature>
<feature type="transmembrane region" description="Helical" evidence="20">
    <location>
        <begin position="146"/>
        <end position="167"/>
    </location>
</feature>
<dbReference type="InterPro" id="IPR005797">
    <property type="entry name" value="Cyt_b/b6_N"/>
</dbReference>
<dbReference type="InterPro" id="IPR027387">
    <property type="entry name" value="Cytb/b6-like_sf"/>
</dbReference>
<keyword evidence="16 20" id="KW-0472">Membrane</keyword>
<keyword evidence="13 19" id="KW-0408">Iron</keyword>
<evidence type="ECO:0000256" key="4">
    <source>
        <dbReference type="ARBA" id="ARBA00013531"/>
    </source>
</evidence>
<evidence type="ECO:0000256" key="13">
    <source>
        <dbReference type="ARBA" id="ARBA00023004"/>
    </source>
</evidence>
<sequence length="378" mass="43505">MKMNLRKTHPLIKIFNNSLIDLPTPSSISSLWNFGSLLGLCLTLQILTGIFLAMHYCPNIELAFNSVAHICRNVNYGWLIRTLHANGASFFFICLYIHIGRGLYYSSYNLKETWMIGVTIFFLVMATAFLGYVLPWGQMSFWGATVITNLVSAIPYLGTSIVQWIWGGFAVDNATLTRFFAFHFLLPFIVTAFVIIHLLFLHQTGSNNPLGTMKNIDKIPFHPYFTYKDILGMLIMLFLLTFLTLYSPYFLGDPDNFTPANPLVTPAHIKPEWYFLFAYAILRSIPNKLGGVIALILSIAILYIMPFTNKKKFNSTQFYPINKLLFWSMFTTILLLTWIGARPVEDPYIFIGQLLTVIYFMYYIINPMIHKMWDNLIF</sequence>
<keyword evidence="5 20" id="KW-0813">Transport</keyword>
<dbReference type="SUPFAM" id="SSF81648">
    <property type="entry name" value="a domain/subunit of cytochrome bc1 complex (Ubiquinol-cytochrome c reductase)"/>
    <property type="match status" value="1"/>
</dbReference>
<evidence type="ECO:0000256" key="10">
    <source>
        <dbReference type="ARBA" id="ARBA00022792"/>
    </source>
</evidence>
<evidence type="ECO:0000259" key="22">
    <source>
        <dbReference type="PROSITE" id="PS51003"/>
    </source>
</evidence>
<evidence type="ECO:0000256" key="11">
    <source>
        <dbReference type="ARBA" id="ARBA00022982"/>
    </source>
</evidence>
<gene>
    <name evidence="23" type="primary">cytb</name>
</gene>
<feature type="transmembrane region" description="Helical" evidence="20">
    <location>
        <begin position="179"/>
        <end position="201"/>
    </location>
</feature>
<evidence type="ECO:0000256" key="14">
    <source>
        <dbReference type="ARBA" id="ARBA00023075"/>
    </source>
</evidence>
<evidence type="ECO:0000259" key="21">
    <source>
        <dbReference type="PROSITE" id="PS51002"/>
    </source>
</evidence>
<reference evidence="23" key="1">
    <citation type="journal article" date="2017" name="Genome Biol. Evol.">
        <title>The Evolution of Dark Matter in the Mitogenome of Seed Beetles.</title>
        <authorList>
            <person name="Sayadi A."/>
            <person name="Immonen E."/>
            <person name="Tellgren-Roth C."/>
            <person name="Arnqvist G."/>
        </authorList>
    </citation>
    <scope>NUCLEOTIDE SEQUENCE</scope>
</reference>
<accession>A0A343KPX5</accession>
<dbReference type="CDD" id="cd00284">
    <property type="entry name" value="Cytochrome_b_N"/>
    <property type="match status" value="1"/>
</dbReference>
<keyword evidence="7 20" id="KW-0679">Respiratory chain</keyword>
<feature type="transmembrane region" description="Helical" evidence="20">
    <location>
        <begin position="230"/>
        <end position="251"/>
    </location>
</feature>
<comment type="similarity">
    <text evidence="17 20">Belongs to the cytochrome b family.</text>
</comment>
<dbReference type="InterPro" id="IPR048259">
    <property type="entry name" value="Cytochrome_b_N_euk/bac"/>
</dbReference>
<proteinExistence type="inferred from homology"/>
<evidence type="ECO:0000256" key="3">
    <source>
        <dbReference type="ARBA" id="ARBA00011649"/>
    </source>
</evidence>
<dbReference type="InterPro" id="IPR016174">
    <property type="entry name" value="Di-haem_cyt_TM"/>
</dbReference>
<dbReference type="FunFam" id="1.20.810.10:FF:000002">
    <property type="entry name" value="Cytochrome b"/>
    <property type="match status" value="1"/>
</dbReference>
<keyword evidence="14" id="KW-0830">Ubiquinone</keyword>
<keyword evidence="10" id="KW-0999">Mitochondrion inner membrane</keyword>
<dbReference type="GO" id="GO:0045275">
    <property type="term" value="C:respiratory chain complex III"/>
    <property type="evidence" value="ECO:0007669"/>
    <property type="project" value="InterPro"/>
</dbReference>
<feature type="binding site" description="axial binding residue" evidence="19">
    <location>
        <position position="84"/>
    </location>
    <ligand>
        <name>heme b</name>
        <dbReference type="ChEBI" id="CHEBI:60344"/>
        <label>b562</label>
    </ligand>
    <ligandPart>
        <name>Fe</name>
        <dbReference type="ChEBI" id="CHEBI:18248"/>
    </ligandPart>
</feature>
<evidence type="ECO:0000256" key="8">
    <source>
        <dbReference type="ARBA" id="ARBA00022692"/>
    </source>
</evidence>
<dbReference type="SUPFAM" id="SSF81342">
    <property type="entry name" value="Transmembrane di-heme cytochromes"/>
    <property type="match status" value="1"/>
</dbReference>
<dbReference type="GO" id="GO:0005743">
    <property type="term" value="C:mitochondrial inner membrane"/>
    <property type="evidence" value="ECO:0007669"/>
    <property type="project" value="UniProtKB-SubCell"/>
</dbReference>
<comment type="cofactor">
    <cofactor evidence="19">
        <name>heme</name>
        <dbReference type="ChEBI" id="CHEBI:30413"/>
    </cofactor>
    <text evidence="19">Binds 2 heme groups non-covalently.</text>
</comment>
<evidence type="ECO:0000256" key="19">
    <source>
        <dbReference type="PIRSR" id="PIRSR038885-2"/>
    </source>
</evidence>
<evidence type="ECO:0000256" key="12">
    <source>
        <dbReference type="ARBA" id="ARBA00022989"/>
    </source>
</evidence>
<comment type="function">
    <text evidence="1 20">Component of the ubiquinol-cytochrome c reductase complex (complex III or cytochrome b-c1 complex) that is part of the mitochondrial respiratory chain. The b-c1 complex mediates electron transfer from ubiquinol to cytochrome c. Contributes to the generation of a proton gradient across the mitochondrial membrane that is then used for ATP synthesis.</text>
</comment>
<evidence type="ECO:0000256" key="7">
    <source>
        <dbReference type="ARBA" id="ARBA00022660"/>
    </source>
</evidence>
<keyword evidence="6 19" id="KW-0349">Heme</keyword>
<dbReference type="PIRSF" id="PIRSF038885">
    <property type="entry name" value="COB"/>
    <property type="match status" value="1"/>
</dbReference>
<feature type="transmembrane region" description="Helical" evidence="20">
    <location>
        <begin position="114"/>
        <end position="134"/>
    </location>
</feature>
<geneLocation type="mitochondrion" evidence="23"/>
<dbReference type="PROSITE" id="PS51003">
    <property type="entry name" value="CYTB_CTER"/>
    <property type="match status" value="1"/>
</dbReference>
<feature type="transmembrane region" description="Helical" evidence="20">
    <location>
        <begin position="31"/>
        <end position="57"/>
    </location>
</feature>
<feature type="domain" description="Cytochrome b/b6 N-terminal region profile" evidence="21">
    <location>
        <begin position="1"/>
        <end position="210"/>
    </location>
</feature>
<dbReference type="CDD" id="cd00290">
    <property type="entry name" value="cytochrome_b_C"/>
    <property type="match status" value="1"/>
</dbReference>
<feature type="binding site" description="axial binding residue" evidence="19">
    <location>
        <position position="98"/>
    </location>
    <ligand>
        <name>heme b</name>
        <dbReference type="ChEBI" id="CHEBI:60344"/>
        <label>b566</label>
    </ligand>
    <ligandPart>
        <name>Fe</name>
        <dbReference type="ChEBI" id="CHEBI:18248"/>
    </ligandPart>
</feature>
<evidence type="ECO:0000256" key="16">
    <source>
        <dbReference type="ARBA" id="ARBA00023136"/>
    </source>
</evidence>
<dbReference type="PANTHER" id="PTHR19271:SF16">
    <property type="entry name" value="CYTOCHROME B"/>
    <property type="match status" value="1"/>
</dbReference>
<protein>
    <recommendedName>
        <fullName evidence="4 20">Cytochrome b</fullName>
    </recommendedName>
</protein>
<keyword evidence="12 20" id="KW-1133">Transmembrane helix</keyword>
<dbReference type="InterPro" id="IPR036150">
    <property type="entry name" value="Cyt_b/b6_C_sf"/>
</dbReference>
<comment type="subcellular location">
    <subcellularLocation>
        <location evidence="2">Mitochondrion inner membrane</location>
        <topology evidence="2">Multi-pass membrane protein</topology>
    </subcellularLocation>
</comment>
<dbReference type="Pfam" id="PF00032">
    <property type="entry name" value="Cytochrom_B_C"/>
    <property type="match status" value="1"/>
</dbReference>
<dbReference type="InterPro" id="IPR005798">
    <property type="entry name" value="Cyt_b/b6_C"/>
</dbReference>
<evidence type="ECO:0000256" key="9">
    <source>
        <dbReference type="ARBA" id="ARBA00022723"/>
    </source>
</evidence>
<dbReference type="Gene3D" id="1.20.810.10">
    <property type="entry name" value="Cytochrome Bc1 Complex, Chain C"/>
    <property type="match status" value="1"/>
</dbReference>
<dbReference type="PROSITE" id="PS51002">
    <property type="entry name" value="CYTB_NTER"/>
    <property type="match status" value="1"/>
</dbReference>
<dbReference type="InterPro" id="IPR048260">
    <property type="entry name" value="Cytochrome_b_C_euk/bac"/>
</dbReference>
<organism evidence="23">
    <name type="scientific">Callosobruchus maculatus</name>
    <name type="common">Southern cowpea weevil</name>
    <name type="synonym">Pulse bruchid</name>
    <dbReference type="NCBI Taxonomy" id="64391"/>
    <lineage>
        <taxon>Eukaryota</taxon>
        <taxon>Metazoa</taxon>
        <taxon>Ecdysozoa</taxon>
        <taxon>Arthropoda</taxon>
        <taxon>Hexapoda</taxon>
        <taxon>Insecta</taxon>
        <taxon>Pterygota</taxon>
        <taxon>Neoptera</taxon>
        <taxon>Endopterygota</taxon>
        <taxon>Coleoptera</taxon>
        <taxon>Polyphaga</taxon>
        <taxon>Cucujiformia</taxon>
        <taxon>Chrysomeloidea</taxon>
        <taxon>Chrysomelidae</taxon>
        <taxon>Bruchinae</taxon>
        <taxon>Bruchini</taxon>
        <taxon>Callosobruchus</taxon>
    </lineage>
</organism>